<dbReference type="OrthoDB" id="201179at2157"/>
<keyword evidence="1" id="KW-0812">Transmembrane</keyword>
<sequence length="215" mass="22991">MLGDGELKSIGVSLGLILANILIMAAVAVSPLSNLTDIIFSIPIVGMIIFGAGLMAGRYLARKGIKADNTGLALSGVGLLEITYGIFGGGILSLIPPNAFPLALGLTAIITTFIALLAALLVYGTGKNFRTWGRYSNYLFLGAFGTGLIGSAFPPLLLLTFILVLIGFIVYLVYEIWRMKQRPGRTLMNGIGIYIAYMGVFVEILQLVIRMLIDE</sequence>
<organism evidence="2 3">
    <name type="scientific">Candidatus Nanohalobium constans</name>
    <dbReference type="NCBI Taxonomy" id="2565781"/>
    <lineage>
        <taxon>Archaea</taxon>
        <taxon>Candidatus Nanohalarchaeota</taxon>
        <taxon>Candidatus Nanohalobia</taxon>
        <taxon>Candidatus Nanohalobiales</taxon>
        <taxon>Candidatus Nanohalobiaceae</taxon>
        <taxon>Candidatus Nanohalobium</taxon>
    </lineage>
</organism>
<feature type="transmembrane region" description="Helical" evidence="1">
    <location>
        <begin position="38"/>
        <end position="60"/>
    </location>
</feature>
<keyword evidence="1" id="KW-0472">Membrane</keyword>
<feature type="transmembrane region" description="Helical" evidence="1">
    <location>
        <begin position="12"/>
        <end position="32"/>
    </location>
</feature>
<protein>
    <recommendedName>
        <fullName evidence="4">Bax inhibitor-1/YccA family protein</fullName>
    </recommendedName>
</protein>
<dbReference type="Proteomes" id="UP000377803">
    <property type="component" value="Chromosome"/>
</dbReference>
<feature type="transmembrane region" description="Helical" evidence="1">
    <location>
        <begin position="72"/>
        <end position="95"/>
    </location>
</feature>
<evidence type="ECO:0000313" key="3">
    <source>
        <dbReference type="Proteomes" id="UP000377803"/>
    </source>
</evidence>
<evidence type="ECO:0000313" key="2">
    <source>
        <dbReference type="EMBL" id="QGA80068.1"/>
    </source>
</evidence>
<feature type="transmembrane region" description="Helical" evidence="1">
    <location>
        <begin position="159"/>
        <end position="177"/>
    </location>
</feature>
<dbReference type="AlphaFoldDB" id="A0A5Q0UEU3"/>
<reference evidence="3" key="1">
    <citation type="submission" date="2019-05" db="EMBL/GenBank/DDBJ databases">
        <title>Candidatus Nanohalobium constans, a novel model system to study the DPANN nano-sized archaea: genomic and physiological characterization of a nanoarchaeon co-cultured with its chitinotrophic host.</title>
        <authorList>
            <person name="La Cono V."/>
            <person name="Arcadi E."/>
            <person name="Crisafi F."/>
            <person name="Denaro R."/>
            <person name="La Spada G."/>
            <person name="Messina E."/>
            <person name="Smedile F."/>
            <person name="Toshchakov S.V."/>
            <person name="Shevchenko M.A."/>
            <person name="Golyshin P.N."/>
            <person name="Golyshina O.V."/>
            <person name="Ferrer M."/>
            <person name="Rohde M."/>
            <person name="Mushegian A."/>
            <person name="Sorokin D.Y."/>
            <person name="Giuliano L."/>
            <person name="Yakimov M.M."/>
        </authorList>
    </citation>
    <scope>NUCLEOTIDE SEQUENCE [LARGE SCALE GENOMIC DNA]</scope>
    <source>
        <strain evidence="3">LC1Nh</strain>
    </source>
</reference>
<feature type="transmembrane region" description="Helical" evidence="1">
    <location>
        <begin position="101"/>
        <end position="123"/>
    </location>
</feature>
<dbReference type="GeneID" id="42364541"/>
<feature type="transmembrane region" description="Helical" evidence="1">
    <location>
        <begin position="189"/>
        <end position="213"/>
    </location>
</feature>
<gene>
    <name evidence="2" type="ORF">LC1Nh_0160</name>
</gene>
<name>A0A5Q0UEU3_9ARCH</name>
<evidence type="ECO:0008006" key="4">
    <source>
        <dbReference type="Google" id="ProtNLM"/>
    </source>
</evidence>
<feature type="transmembrane region" description="Helical" evidence="1">
    <location>
        <begin position="135"/>
        <end position="153"/>
    </location>
</feature>
<accession>A0A5Q0UEU3</accession>
<keyword evidence="3" id="KW-1185">Reference proteome</keyword>
<evidence type="ECO:0000256" key="1">
    <source>
        <dbReference type="SAM" id="Phobius"/>
    </source>
</evidence>
<dbReference type="RefSeq" id="WP_153549806.1">
    <property type="nucleotide sequence ID" value="NZ_CP040089.1"/>
</dbReference>
<proteinExistence type="predicted"/>
<dbReference type="EMBL" id="CP040089">
    <property type="protein sequence ID" value="QGA80068.1"/>
    <property type="molecule type" value="Genomic_DNA"/>
</dbReference>
<dbReference type="KEGG" id="ncon:LC1Nh_0160"/>
<keyword evidence="1" id="KW-1133">Transmembrane helix</keyword>